<dbReference type="CDD" id="cd00520">
    <property type="entry name" value="RRF"/>
    <property type="match status" value="1"/>
</dbReference>
<keyword evidence="3 6" id="KW-0963">Cytoplasm</keyword>
<evidence type="ECO:0000256" key="3">
    <source>
        <dbReference type="ARBA" id="ARBA00022490"/>
    </source>
</evidence>
<evidence type="ECO:0000256" key="6">
    <source>
        <dbReference type="HAMAP-Rule" id="MF_00040"/>
    </source>
</evidence>
<dbReference type="OrthoDB" id="9804006at2"/>
<dbReference type="FunFam" id="3.30.1360.40:FF:000001">
    <property type="entry name" value="Ribosome-recycling factor"/>
    <property type="match status" value="1"/>
</dbReference>
<comment type="function">
    <text evidence="5 6">Responsible for the release of ribosomes from messenger RNA at the termination of protein biosynthesis. May increase the efficiency of translation by recycling ribosomes from one round of translation to another.</text>
</comment>
<dbReference type="AlphaFoldDB" id="A0A4R8IHM5"/>
<accession>A0A4R8IHM5</accession>
<sequence length="185" mass="21038">MINDIKKDAESRMGKSVEALKTELTKLRTGRAHTSLLDHVMVEYYGSQVPLNQVASISVGDARTLTVQPWEKPMVQKVEKAILESDLGLNPATSGEVIRVPLPALTEERRKDMIRIVRQEGENTRVAIRNIRRDAISDFKSLLKDKEITEDEEHKAEEEIQKLTDKYIAKVDEALEAKEKDLMEI</sequence>
<dbReference type="Pfam" id="PF01765">
    <property type="entry name" value="RRF"/>
    <property type="match status" value="1"/>
</dbReference>
<dbReference type="NCBIfam" id="TIGR00496">
    <property type="entry name" value="frr"/>
    <property type="match status" value="1"/>
</dbReference>
<dbReference type="InterPro" id="IPR036191">
    <property type="entry name" value="RRF_sf"/>
</dbReference>
<evidence type="ECO:0000256" key="2">
    <source>
        <dbReference type="ARBA" id="ARBA00005912"/>
    </source>
</evidence>
<name>A0A4R8IHM5_9GAMM</name>
<proteinExistence type="inferred from homology"/>
<dbReference type="EMBL" id="SOQX01000006">
    <property type="protein sequence ID" value="TDY00116.1"/>
    <property type="molecule type" value="Genomic_DNA"/>
</dbReference>
<dbReference type="PANTHER" id="PTHR20982">
    <property type="entry name" value="RIBOSOME RECYCLING FACTOR"/>
    <property type="match status" value="1"/>
</dbReference>
<evidence type="ECO:0000313" key="10">
    <source>
        <dbReference type="Proteomes" id="UP000294914"/>
    </source>
</evidence>
<dbReference type="SUPFAM" id="SSF55194">
    <property type="entry name" value="Ribosome recycling factor, RRF"/>
    <property type="match status" value="1"/>
</dbReference>
<dbReference type="GO" id="GO:0005829">
    <property type="term" value="C:cytosol"/>
    <property type="evidence" value="ECO:0007669"/>
    <property type="project" value="GOC"/>
</dbReference>
<evidence type="ECO:0000259" key="8">
    <source>
        <dbReference type="Pfam" id="PF01765"/>
    </source>
</evidence>
<dbReference type="Proteomes" id="UP000294914">
    <property type="component" value="Unassembled WGS sequence"/>
</dbReference>
<keyword evidence="7" id="KW-0175">Coiled coil</keyword>
<evidence type="ECO:0000256" key="5">
    <source>
        <dbReference type="ARBA" id="ARBA00025050"/>
    </source>
</evidence>
<evidence type="ECO:0000313" key="9">
    <source>
        <dbReference type="EMBL" id="TDY00116.1"/>
    </source>
</evidence>
<dbReference type="PANTHER" id="PTHR20982:SF3">
    <property type="entry name" value="MITOCHONDRIAL RIBOSOME RECYCLING FACTOR PSEUDO 1"/>
    <property type="match status" value="1"/>
</dbReference>
<gene>
    <name evidence="6" type="primary">frr</name>
    <name evidence="9" type="ORF">EDC23_2288</name>
</gene>
<evidence type="ECO:0000256" key="7">
    <source>
        <dbReference type="SAM" id="Coils"/>
    </source>
</evidence>
<dbReference type="HAMAP" id="MF_00040">
    <property type="entry name" value="RRF"/>
    <property type="match status" value="1"/>
</dbReference>
<evidence type="ECO:0000256" key="4">
    <source>
        <dbReference type="ARBA" id="ARBA00022917"/>
    </source>
</evidence>
<dbReference type="Gene3D" id="1.10.132.20">
    <property type="entry name" value="Ribosome-recycling factor"/>
    <property type="match status" value="1"/>
</dbReference>
<dbReference type="FunFam" id="1.10.132.20:FF:000001">
    <property type="entry name" value="Ribosome-recycling factor"/>
    <property type="match status" value="1"/>
</dbReference>
<evidence type="ECO:0000256" key="1">
    <source>
        <dbReference type="ARBA" id="ARBA00004496"/>
    </source>
</evidence>
<dbReference type="InterPro" id="IPR023584">
    <property type="entry name" value="Ribosome_recyc_fac_dom"/>
</dbReference>
<dbReference type="InterPro" id="IPR002661">
    <property type="entry name" value="Ribosome_recyc_fac"/>
</dbReference>
<comment type="subcellular location">
    <subcellularLocation>
        <location evidence="1 6">Cytoplasm</location>
    </subcellularLocation>
</comment>
<feature type="domain" description="Ribosome recycling factor" evidence="8">
    <location>
        <begin position="20"/>
        <end position="183"/>
    </location>
</feature>
<comment type="caution">
    <text evidence="9">The sequence shown here is derived from an EMBL/GenBank/DDBJ whole genome shotgun (WGS) entry which is preliminary data.</text>
</comment>
<comment type="similarity">
    <text evidence="2 6">Belongs to the RRF family.</text>
</comment>
<protein>
    <recommendedName>
        <fullName evidence="6">Ribosome-recycling factor</fullName>
        <shortName evidence="6">RRF</shortName>
    </recommendedName>
    <alternativeName>
        <fullName evidence="6">Ribosome-releasing factor</fullName>
    </alternativeName>
</protein>
<keyword evidence="4 6" id="KW-0648">Protein biosynthesis</keyword>
<dbReference type="GO" id="GO:0043023">
    <property type="term" value="F:ribosomal large subunit binding"/>
    <property type="evidence" value="ECO:0007669"/>
    <property type="project" value="TreeGrafter"/>
</dbReference>
<reference evidence="9 10" key="1">
    <citation type="submission" date="2019-03" db="EMBL/GenBank/DDBJ databases">
        <title>Genomic Encyclopedia of Type Strains, Phase IV (KMG-IV): sequencing the most valuable type-strain genomes for metagenomic binning, comparative biology and taxonomic classification.</title>
        <authorList>
            <person name="Goeker M."/>
        </authorList>
    </citation>
    <scope>NUCLEOTIDE SEQUENCE [LARGE SCALE GENOMIC DNA]</scope>
    <source>
        <strain evidence="9 10">DSM 16326</strain>
    </source>
</reference>
<dbReference type="RefSeq" id="WP_134084597.1">
    <property type="nucleotide sequence ID" value="NZ_SOQX01000006.1"/>
</dbReference>
<organism evidence="9 10">
    <name type="scientific">Thiohalophilus thiocyanatoxydans</name>
    <dbReference type="NCBI Taxonomy" id="381308"/>
    <lineage>
        <taxon>Bacteria</taxon>
        <taxon>Pseudomonadati</taxon>
        <taxon>Pseudomonadota</taxon>
        <taxon>Gammaproteobacteria</taxon>
        <taxon>Thiohalomonadales</taxon>
        <taxon>Thiohalophilaceae</taxon>
        <taxon>Thiohalophilus</taxon>
    </lineage>
</organism>
<keyword evidence="10" id="KW-1185">Reference proteome</keyword>
<dbReference type="GO" id="GO:0002184">
    <property type="term" value="P:cytoplasmic translational termination"/>
    <property type="evidence" value="ECO:0007669"/>
    <property type="project" value="TreeGrafter"/>
</dbReference>
<dbReference type="Gene3D" id="3.30.1360.40">
    <property type="match status" value="1"/>
</dbReference>
<feature type="coiled-coil region" evidence="7">
    <location>
        <begin position="139"/>
        <end position="166"/>
    </location>
</feature>